<organism evidence="1">
    <name type="scientific">marine metagenome</name>
    <dbReference type="NCBI Taxonomy" id="408172"/>
    <lineage>
        <taxon>unclassified sequences</taxon>
        <taxon>metagenomes</taxon>
        <taxon>ecological metagenomes</taxon>
    </lineage>
</organism>
<name>A0A381TUA2_9ZZZZ</name>
<dbReference type="EMBL" id="UINC01005174">
    <property type="protein sequence ID" value="SVA19590.1"/>
    <property type="molecule type" value="Genomic_DNA"/>
</dbReference>
<proteinExistence type="predicted"/>
<sequence length="24" mass="2738">MVDGNPARFTLDCQITARILNIIY</sequence>
<accession>A0A381TUA2</accession>
<evidence type="ECO:0000313" key="1">
    <source>
        <dbReference type="EMBL" id="SVA19590.1"/>
    </source>
</evidence>
<reference evidence="1" key="1">
    <citation type="submission" date="2018-05" db="EMBL/GenBank/DDBJ databases">
        <authorList>
            <person name="Lanie J.A."/>
            <person name="Ng W.-L."/>
            <person name="Kazmierczak K.M."/>
            <person name="Andrzejewski T.M."/>
            <person name="Davidsen T.M."/>
            <person name="Wayne K.J."/>
            <person name="Tettelin H."/>
            <person name="Glass J.I."/>
            <person name="Rusch D."/>
            <person name="Podicherti R."/>
            <person name="Tsui H.-C.T."/>
            <person name="Winkler M.E."/>
        </authorList>
    </citation>
    <scope>NUCLEOTIDE SEQUENCE</scope>
</reference>
<protein>
    <submittedName>
        <fullName evidence="1">Uncharacterized protein</fullName>
    </submittedName>
</protein>
<dbReference type="AlphaFoldDB" id="A0A381TUA2"/>
<gene>
    <name evidence="1" type="ORF">METZ01_LOCUS72444</name>
</gene>